<reference evidence="15 16" key="1">
    <citation type="submission" date="2018-11" db="EMBL/GenBank/DDBJ databases">
        <authorList>
            <consortium name="Pathogen Informatics"/>
        </authorList>
    </citation>
    <scope>NUCLEOTIDE SEQUENCE [LARGE SCALE GENOMIC DNA]</scope>
</reference>
<evidence type="ECO:0000256" key="4">
    <source>
        <dbReference type="ARBA" id="ARBA00022461"/>
    </source>
</evidence>
<comment type="similarity">
    <text evidence="2 13">Belongs to the amiloride-sensitive sodium channel (TC 1.A.6) family.</text>
</comment>
<dbReference type="GO" id="GO:0005886">
    <property type="term" value="C:plasma membrane"/>
    <property type="evidence" value="ECO:0007669"/>
    <property type="project" value="TreeGrafter"/>
</dbReference>
<dbReference type="Pfam" id="PF00858">
    <property type="entry name" value="ASC"/>
    <property type="match status" value="1"/>
</dbReference>
<keyword evidence="8 13" id="KW-0406">Ion transport</keyword>
<keyword evidence="6 14" id="KW-1133">Transmembrane helix</keyword>
<accession>A0A3P7IN07</accession>
<organism evidence="15 16">
    <name type="scientific">Strongylus vulgaris</name>
    <name type="common">Blood worm</name>
    <dbReference type="NCBI Taxonomy" id="40348"/>
    <lineage>
        <taxon>Eukaryota</taxon>
        <taxon>Metazoa</taxon>
        <taxon>Ecdysozoa</taxon>
        <taxon>Nematoda</taxon>
        <taxon>Chromadorea</taxon>
        <taxon>Rhabditida</taxon>
        <taxon>Rhabditina</taxon>
        <taxon>Rhabditomorpha</taxon>
        <taxon>Strongyloidea</taxon>
        <taxon>Strongylidae</taxon>
        <taxon>Strongylus</taxon>
    </lineage>
</organism>
<dbReference type="OrthoDB" id="5874059at2759"/>
<evidence type="ECO:0000256" key="11">
    <source>
        <dbReference type="ARBA" id="ARBA00023201"/>
    </source>
</evidence>
<evidence type="ECO:0000256" key="14">
    <source>
        <dbReference type="SAM" id="Phobius"/>
    </source>
</evidence>
<dbReference type="InterPro" id="IPR001873">
    <property type="entry name" value="ENaC"/>
</dbReference>
<keyword evidence="9 14" id="KW-0472">Membrane</keyword>
<dbReference type="EMBL" id="UYYB01094492">
    <property type="protein sequence ID" value="VDM74470.1"/>
    <property type="molecule type" value="Genomic_DNA"/>
</dbReference>
<dbReference type="Proteomes" id="UP000270094">
    <property type="component" value="Unassembled WGS sequence"/>
</dbReference>
<name>A0A3P7IN07_STRVU</name>
<evidence type="ECO:0000256" key="5">
    <source>
        <dbReference type="ARBA" id="ARBA00022692"/>
    </source>
</evidence>
<keyword evidence="16" id="KW-1185">Reference proteome</keyword>
<proteinExistence type="inferred from homology"/>
<keyword evidence="4 13" id="KW-0894">Sodium channel</keyword>
<dbReference type="AlphaFoldDB" id="A0A3P7IN07"/>
<evidence type="ECO:0008006" key="17">
    <source>
        <dbReference type="Google" id="ProtNLM"/>
    </source>
</evidence>
<evidence type="ECO:0000256" key="8">
    <source>
        <dbReference type="ARBA" id="ARBA00023065"/>
    </source>
</evidence>
<keyword evidence="3 13" id="KW-0813">Transport</keyword>
<evidence type="ECO:0000256" key="7">
    <source>
        <dbReference type="ARBA" id="ARBA00023053"/>
    </source>
</evidence>
<dbReference type="Gene3D" id="1.10.287.770">
    <property type="entry name" value="YojJ-like"/>
    <property type="match status" value="1"/>
</dbReference>
<protein>
    <recommendedName>
        <fullName evidence="17">Amiloride-sensitive sodium channel</fullName>
    </recommendedName>
</protein>
<dbReference type="PANTHER" id="PTHR11690:SF284">
    <property type="entry name" value="ACID-SENSING ION CHANNEL 1"/>
    <property type="match status" value="1"/>
</dbReference>
<keyword evidence="7" id="KW-0915">Sodium</keyword>
<keyword evidence="11 13" id="KW-0739">Sodium transport</keyword>
<keyword evidence="10" id="KW-0325">Glycoprotein</keyword>
<comment type="subcellular location">
    <subcellularLocation>
        <location evidence="1">Membrane</location>
        <topology evidence="1">Multi-pass membrane protein</topology>
    </subcellularLocation>
</comment>
<keyword evidence="5 13" id="KW-0812">Transmembrane</keyword>
<evidence type="ECO:0000313" key="16">
    <source>
        <dbReference type="Proteomes" id="UP000270094"/>
    </source>
</evidence>
<feature type="transmembrane region" description="Helical" evidence="14">
    <location>
        <begin position="405"/>
        <end position="432"/>
    </location>
</feature>
<evidence type="ECO:0000256" key="3">
    <source>
        <dbReference type="ARBA" id="ARBA00022448"/>
    </source>
</evidence>
<evidence type="ECO:0000256" key="13">
    <source>
        <dbReference type="RuleBase" id="RU000679"/>
    </source>
</evidence>
<evidence type="ECO:0000256" key="2">
    <source>
        <dbReference type="ARBA" id="ARBA00007193"/>
    </source>
</evidence>
<evidence type="ECO:0000256" key="9">
    <source>
        <dbReference type="ARBA" id="ARBA00023136"/>
    </source>
</evidence>
<evidence type="ECO:0000256" key="12">
    <source>
        <dbReference type="ARBA" id="ARBA00023303"/>
    </source>
</evidence>
<evidence type="ECO:0000256" key="1">
    <source>
        <dbReference type="ARBA" id="ARBA00004141"/>
    </source>
</evidence>
<dbReference type="GO" id="GO:0015280">
    <property type="term" value="F:ligand-gated sodium channel activity"/>
    <property type="evidence" value="ECO:0007669"/>
    <property type="project" value="TreeGrafter"/>
</dbReference>
<dbReference type="PANTHER" id="PTHR11690">
    <property type="entry name" value="AMILORIDE-SENSITIVE SODIUM CHANNEL-RELATED"/>
    <property type="match status" value="1"/>
</dbReference>
<evidence type="ECO:0000313" key="15">
    <source>
        <dbReference type="EMBL" id="VDM74470.1"/>
    </source>
</evidence>
<gene>
    <name evidence="15" type="ORF">SVUK_LOCUS9468</name>
</gene>
<sequence length="494" mass="57150">MMEEWDELSESKSNYSDRDITQRIILHVYDDESKEFTSLTTYHGMIRIYSSETWPSRIFWSLVVVTCLTLFMMHSALMLLFYHSHPTFFKTTDILISKEVLPTITICKVGGAQQWINYIELRHRKDLLASFDKVLVGGFVSNSDLENLAFLENIYANTTGKKFHLKKFLMDNRTPCEPIVTSKRKVNRIQGDDCQQTHYTATPFGYCSSFKWELSSPSLHSFRKDVVSEADELVMIHVHRPTSTRPLNSHGIYVPRGKSAKIVLQPIKRMNLKAGDWGECMTKPVHGQTHLRVPYNRDDCEIDCLAQHYELHCECSPFFADSQARRPCTLTETALCRRKQRLAKDCHCPVECEEMDYRSLAVSYKKKSQRNLSSIEIQMESRHLRLDEQLKRIKPVDLLSTSPTFLGYVAGSMGLFLGMSCVTLLEIFIYLFKSVWGVFNDQRHKTYYLENLLGVDDTGSSDVSQEEIVITTKSRRLKSFAIHWVDEGHRMLNI</sequence>
<evidence type="ECO:0000256" key="10">
    <source>
        <dbReference type="ARBA" id="ARBA00023180"/>
    </source>
</evidence>
<keyword evidence="12 13" id="KW-0407">Ion channel</keyword>
<feature type="transmembrane region" description="Helical" evidence="14">
    <location>
        <begin position="58"/>
        <end position="82"/>
    </location>
</feature>
<evidence type="ECO:0000256" key="6">
    <source>
        <dbReference type="ARBA" id="ARBA00022989"/>
    </source>
</evidence>